<dbReference type="EMBL" id="HBUE01072762">
    <property type="protein sequence ID" value="CAG6473416.1"/>
    <property type="molecule type" value="Transcribed_RNA"/>
</dbReference>
<sequence length="99" mass="10436">MVQRLPRPVRGPVRGPVPDAGLPRASVAPAELVPLPEHPREALCRAADADGHGAVQAAHPAPVSRFDLVQPGQARVRLGAGDRDAVQRGFVQGHFQCAD</sequence>
<dbReference type="EMBL" id="HBUE01072763">
    <property type="protein sequence ID" value="CAG6473420.1"/>
    <property type="molecule type" value="Transcribed_RNA"/>
</dbReference>
<proteinExistence type="predicted"/>
<feature type="region of interest" description="Disordered" evidence="1">
    <location>
        <begin position="1"/>
        <end position="24"/>
    </location>
</feature>
<dbReference type="EMBL" id="HBUE01072764">
    <property type="protein sequence ID" value="CAG6473424.1"/>
    <property type="molecule type" value="Transcribed_RNA"/>
</dbReference>
<reference evidence="2" key="1">
    <citation type="submission" date="2021-05" db="EMBL/GenBank/DDBJ databases">
        <authorList>
            <person name="Alioto T."/>
            <person name="Alioto T."/>
            <person name="Gomez Garrido J."/>
        </authorList>
    </citation>
    <scope>NUCLEOTIDE SEQUENCE</scope>
</reference>
<dbReference type="EMBL" id="HBUE01072760">
    <property type="protein sequence ID" value="CAG6473408.1"/>
    <property type="molecule type" value="Transcribed_RNA"/>
</dbReference>
<dbReference type="EMBL" id="HBUE01072759">
    <property type="protein sequence ID" value="CAG6473404.1"/>
    <property type="molecule type" value="Transcribed_RNA"/>
</dbReference>
<name>A0A8D8BCS0_CULPI</name>
<dbReference type="EMBL" id="HBUE01072761">
    <property type="protein sequence ID" value="CAG6473412.1"/>
    <property type="molecule type" value="Transcribed_RNA"/>
</dbReference>
<accession>A0A8D8BCS0</accession>
<dbReference type="AlphaFoldDB" id="A0A8D8BCS0"/>
<evidence type="ECO:0000256" key="1">
    <source>
        <dbReference type="SAM" id="MobiDB-lite"/>
    </source>
</evidence>
<evidence type="ECO:0000313" key="2">
    <source>
        <dbReference type="EMBL" id="CAG6473416.1"/>
    </source>
</evidence>
<organism evidence="2">
    <name type="scientific">Culex pipiens</name>
    <name type="common">House mosquito</name>
    <dbReference type="NCBI Taxonomy" id="7175"/>
    <lineage>
        <taxon>Eukaryota</taxon>
        <taxon>Metazoa</taxon>
        <taxon>Ecdysozoa</taxon>
        <taxon>Arthropoda</taxon>
        <taxon>Hexapoda</taxon>
        <taxon>Insecta</taxon>
        <taxon>Pterygota</taxon>
        <taxon>Neoptera</taxon>
        <taxon>Endopterygota</taxon>
        <taxon>Diptera</taxon>
        <taxon>Nematocera</taxon>
        <taxon>Culicoidea</taxon>
        <taxon>Culicidae</taxon>
        <taxon>Culicinae</taxon>
        <taxon>Culicini</taxon>
        <taxon>Culex</taxon>
        <taxon>Culex</taxon>
    </lineage>
</organism>
<feature type="compositionally biased region" description="Low complexity" evidence="1">
    <location>
        <begin position="1"/>
        <end position="18"/>
    </location>
</feature>
<protein>
    <submittedName>
        <fullName evidence="2">(northern house mosquito) hypothetical protein</fullName>
    </submittedName>
</protein>